<protein>
    <recommendedName>
        <fullName evidence="6">Multifunctional methyltransferase subunit trm112</fullName>
    </recommendedName>
    <alternativeName>
        <fullName evidence="7">eRF1 methyltransferase subunit trm112</fullName>
    </alternativeName>
</protein>
<dbReference type="GO" id="GO:0030490">
    <property type="term" value="P:maturation of SSU-rRNA"/>
    <property type="evidence" value="ECO:0007669"/>
    <property type="project" value="EnsemblFungi"/>
</dbReference>
<evidence type="ECO:0000256" key="4">
    <source>
        <dbReference type="ARBA" id="ARBA00022490"/>
    </source>
</evidence>
<evidence type="ECO:0000256" key="7">
    <source>
        <dbReference type="ARBA" id="ARBA00083044"/>
    </source>
</evidence>
<dbReference type="GO" id="GO:0030488">
    <property type="term" value="P:tRNA methylation"/>
    <property type="evidence" value="ECO:0007669"/>
    <property type="project" value="EnsemblFungi"/>
</dbReference>
<dbReference type="STRING" id="683960.A0A1E3NZF8"/>
<dbReference type="EMBL" id="KV454212">
    <property type="protein sequence ID" value="ODQ58438.1"/>
    <property type="molecule type" value="Genomic_DNA"/>
</dbReference>
<dbReference type="GO" id="GO:0005634">
    <property type="term" value="C:nucleus"/>
    <property type="evidence" value="ECO:0007669"/>
    <property type="project" value="UniProtKB-SubCell"/>
</dbReference>
<dbReference type="AlphaFoldDB" id="A0A1E3NZF8"/>
<evidence type="ECO:0000313" key="8">
    <source>
        <dbReference type="EMBL" id="ODQ58438.1"/>
    </source>
</evidence>
<dbReference type="GO" id="GO:0016435">
    <property type="term" value="F:rRNA (guanine) methyltransferase activity"/>
    <property type="evidence" value="ECO:0007669"/>
    <property type="project" value="EnsemblFungi"/>
</dbReference>
<evidence type="ECO:0000256" key="6">
    <source>
        <dbReference type="ARBA" id="ARBA00069342"/>
    </source>
</evidence>
<dbReference type="GO" id="GO:0008276">
    <property type="term" value="F:protein methyltransferase activity"/>
    <property type="evidence" value="ECO:0007669"/>
    <property type="project" value="EnsemblFungi"/>
</dbReference>
<dbReference type="GO" id="GO:0000470">
    <property type="term" value="P:maturation of LSU-rRNA"/>
    <property type="evidence" value="ECO:0007669"/>
    <property type="project" value="EnsemblFungi"/>
</dbReference>
<keyword evidence="5" id="KW-0539">Nucleus</keyword>
<dbReference type="Gene3D" id="2.20.25.10">
    <property type="match status" value="1"/>
</dbReference>
<dbReference type="InterPro" id="IPR005651">
    <property type="entry name" value="Trm112-like"/>
</dbReference>
<evidence type="ECO:0000256" key="3">
    <source>
        <dbReference type="ARBA" id="ARBA00007980"/>
    </source>
</evidence>
<evidence type="ECO:0000256" key="2">
    <source>
        <dbReference type="ARBA" id="ARBA00004496"/>
    </source>
</evidence>
<dbReference type="RefSeq" id="XP_019037645.1">
    <property type="nucleotide sequence ID" value="XM_019185896.1"/>
</dbReference>
<dbReference type="GO" id="GO:0035657">
    <property type="term" value="C:eRF1 methyltransferase complex"/>
    <property type="evidence" value="ECO:0007669"/>
    <property type="project" value="EnsemblFungi"/>
</dbReference>
<dbReference type="GO" id="GO:0005737">
    <property type="term" value="C:cytoplasm"/>
    <property type="evidence" value="ECO:0007669"/>
    <property type="project" value="UniProtKB-SubCell"/>
</dbReference>
<evidence type="ECO:0000256" key="5">
    <source>
        <dbReference type="ARBA" id="ARBA00023242"/>
    </source>
</evidence>
<dbReference type="GO" id="GO:0002098">
    <property type="term" value="P:tRNA wobble uridine modification"/>
    <property type="evidence" value="ECO:0007669"/>
    <property type="project" value="EnsemblFungi"/>
</dbReference>
<dbReference type="OrthoDB" id="2187549at2759"/>
<dbReference type="PANTHER" id="PTHR12773">
    <property type="entry name" value="UPF0315 PROTEIN-RELATED"/>
    <property type="match status" value="1"/>
</dbReference>
<organism evidence="8 9">
    <name type="scientific">Wickerhamomyces anomalus (strain ATCC 58044 / CBS 1984 / NCYC 433 / NRRL Y-366-8)</name>
    <name type="common">Yeast</name>
    <name type="synonym">Hansenula anomala</name>
    <dbReference type="NCBI Taxonomy" id="683960"/>
    <lineage>
        <taxon>Eukaryota</taxon>
        <taxon>Fungi</taxon>
        <taxon>Dikarya</taxon>
        <taxon>Ascomycota</taxon>
        <taxon>Saccharomycotina</taxon>
        <taxon>Saccharomycetes</taxon>
        <taxon>Phaffomycetales</taxon>
        <taxon>Wickerhamomycetaceae</taxon>
        <taxon>Wickerhamomyces</taxon>
    </lineage>
</organism>
<name>A0A1E3NZF8_WICAA</name>
<dbReference type="PANTHER" id="PTHR12773:SF0">
    <property type="entry name" value="MULTIFUNCTIONAL METHYLTRANSFERASE SUBUNIT TRM112-LIKE PROTEIN"/>
    <property type="match status" value="1"/>
</dbReference>
<sequence length="129" mass="14749">MKFMTTNFVKCSIKTCDSTTDSFPLKYQNCSLVQEEQEFNPEFIVSILDRLEWDATLKVAQDLGNTSLPPVKPENIDLESEESLPLLKDLHSLLLETNITEGEMICNNCQHIYYIKNSIPNFLLPPHLA</sequence>
<keyword evidence="9" id="KW-1185">Reference proteome</keyword>
<comment type="similarity">
    <text evidence="3">Belongs to the TRM112 family.</text>
</comment>
<dbReference type="FunFam" id="2.20.25.10:FF:000021">
    <property type="entry name" value="Multifunctional methyltransferase subunit trm112"/>
    <property type="match status" value="1"/>
</dbReference>
<dbReference type="Pfam" id="PF03966">
    <property type="entry name" value="Trm112p"/>
    <property type="match status" value="1"/>
</dbReference>
<dbReference type="SUPFAM" id="SSF158997">
    <property type="entry name" value="Trm112p-like"/>
    <property type="match status" value="1"/>
</dbReference>
<keyword evidence="4" id="KW-0963">Cytoplasm</keyword>
<comment type="subcellular location">
    <subcellularLocation>
        <location evidence="2">Cytoplasm</location>
    </subcellularLocation>
    <subcellularLocation>
        <location evidence="1">Nucleus</location>
    </subcellularLocation>
</comment>
<evidence type="ECO:0000256" key="1">
    <source>
        <dbReference type="ARBA" id="ARBA00004123"/>
    </source>
</evidence>
<dbReference type="GeneID" id="30203142"/>
<dbReference type="InterPro" id="IPR039127">
    <property type="entry name" value="Trm112"/>
</dbReference>
<gene>
    <name evidence="8" type="ORF">WICANDRAFT_85472</name>
</gene>
<dbReference type="GO" id="GO:0043528">
    <property type="term" value="C:tRNA (m2G10) methyltransferase complex"/>
    <property type="evidence" value="ECO:0007669"/>
    <property type="project" value="EnsemblFungi"/>
</dbReference>
<dbReference type="GO" id="GO:0070476">
    <property type="term" value="P:rRNA (guanine-N7)-methylation"/>
    <property type="evidence" value="ECO:0007669"/>
    <property type="project" value="EnsemblFungi"/>
</dbReference>
<dbReference type="GO" id="GO:0160102">
    <property type="term" value="F:tRNA (guanine(10)-N2)-methyltransferase activity"/>
    <property type="evidence" value="ECO:0007669"/>
    <property type="project" value="EnsemblFungi"/>
</dbReference>
<proteinExistence type="inferred from homology"/>
<dbReference type="GO" id="GO:0046982">
    <property type="term" value="F:protein heterodimerization activity"/>
    <property type="evidence" value="ECO:0007669"/>
    <property type="project" value="InterPro"/>
</dbReference>
<evidence type="ECO:0000313" key="9">
    <source>
        <dbReference type="Proteomes" id="UP000094112"/>
    </source>
</evidence>
<reference evidence="8 9" key="1">
    <citation type="journal article" date="2016" name="Proc. Natl. Acad. Sci. U.S.A.">
        <title>Comparative genomics of biotechnologically important yeasts.</title>
        <authorList>
            <person name="Riley R."/>
            <person name="Haridas S."/>
            <person name="Wolfe K.H."/>
            <person name="Lopes M.R."/>
            <person name="Hittinger C.T."/>
            <person name="Goeker M."/>
            <person name="Salamov A.A."/>
            <person name="Wisecaver J.H."/>
            <person name="Long T.M."/>
            <person name="Calvey C.H."/>
            <person name="Aerts A.L."/>
            <person name="Barry K.W."/>
            <person name="Choi C."/>
            <person name="Clum A."/>
            <person name="Coughlan A.Y."/>
            <person name="Deshpande S."/>
            <person name="Douglass A.P."/>
            <person name="Hanson S.J."/>
            <person name="Klenk H.-P."/>
            <person name="LaButti K.M."/>
            <person name="Lapidus A."/>
            <person name="Lindquist E.A."/>
            <person name="Lipzen A.M."/>
            <person name="Meier-Kolthoff J.P."/>
            <person name="Ohm R.A."/>
            <person name="Otillar R.P."/>
            <person name="Pangilinan J.L."/>
            <person name="Peng Y."/>
            <person name="Rokas A."/>
            <person name="Rosa C.A."/>
            <person name="Scheuner C."/>
            <person name="Sibirny A.A."/>
            <person name="Slot J.C."/>
            <person name="Stielow J.B."/>
            <person name="Sun H."/>
            <person name="Kurtzman C.P."/>
            <person name="Blackwell M."/>
            <person name="Grigoriev I.V."/>
            <person name="Jeffries T.W."/>
        </authorList>
    </citation>
    <scope>NUCLEOTIDE SEQUENCE [LARGE SCALE GENOMIC DNA]</scope>
    <source>
        <strain evidence="9">ATCC 58044 / CBS 1984 / NCYC 433 / NRRL Y-366-8</strain>
    </source>
</reference>
<accession>A0A1E3NZF8</accession>
<dbReference type="Proteomes" id="UP000094112">
    <property type="component" value="Unassembled WGS sequence"/>
</dbReference>